<gene>
    <name evidence="2" type="ORF">Rumeso_00324</name>
</gene>
<dbReference type="AlphaFoldDB" id="A0A017HVD4"/>
<dbReference type="HOGENOM" id="CLU_041000_2_0_5"/>
<feature type="transmembrane region" description="Helical" evidence="1">
    <location>
        <begin position="149"/>
        <end position="171"/>
    </location>
</feature>
<evidence type="ECO:0000313" key="2">
    <source>
        <dbReference type="EMBL" id="EYD78088.1"/>
    </source>
</evidence>
<dbReference type="Pfam" id="PF10129">
    <property type="entry name" value="OpgC_C"/>
    <property type="match status" value="1"/>
</dbReference>
<dbReference type="PIRSF" id="PIRSF028704">
    <property type="entry name" value="UPC028704"/>
    <property type="match status" value="1"/>
</dbReference>
<protein>
    <submittedName>
        <fullName evidence="2">OpgC protein</fullName>
    </submittedName>
</protein>
<keyword evidence="1" id="KW-0472">Membrane</keyword>
<feature type="transmembrane region" description="Helical" evidence="1">
    <location>
        <begin position="321"/>
        <end position="342"/>
    </location>
</feature>
<dbReference type="InterPro" id="IPR014550">
    <property type="entry name" value="UCP028704_OpgC"/>
</dbReference>
<evidence type="ECO:0000256" key="1">
    <source>
        <dbReference type="SAM" id="Phobius"/>
    </source>
</evidence>
<feature type="transmembrane region" description="Helical" evidence="1">
    <location>
        <begin position="58"/>
        <end position="75"/>
    </location>
</feature>
<sequence length="380" mass="41242">MAAVVAPQAPKKARSARDPRLDVLRGAALVTIFVNHVPGNFYESLTIRNWGFSDAAEAFVLMSGVSAGLAYGPAFRPGGEVWSGLARAWGRAWTLYLVHLLVTLAVLGIAAGLALWFHTPGLLHMNGVDVLLGHPLQTLVALPLLLHQLGYINILPLYFVLLLAAPGLLWLGWRWPGLLMTASGMLWLVAGTFRLNVPTWPASGGWQFSPLSWQILFVLGLLTGIRLREGRRLVPINAWLIGITSAFLAMALVWRIVPAVGGPLNHGLMWLDEAGLPWTVTAFHKVWETAPRLFHALALAYLLSAIPAVRRACASVWLSPLALLGRQALPAFALGSVLAMLLQGIKTRTGEDLLLDSLMLAGGLSLQFALAWAKDRWPGR</sequence>
<dbReference type="PANTHER" id="PTHR38592">
    <property type="entry name" value="BLL4819 PROTEIN"/>
    <property type="match status" value="1"/>
</dbReference>
<keyword evidence="1" id="KW-0812">Transmembrane</keyword>
<feature type="transmembrane region" description="Helical" evidence="1">
    <location>
        <begin position="354"/>
        <end position="373"/>
    </location>
</feature>
<feature type="transmembrane region" description="Helical" evidence="1">
    <location>
        <begin position="21"/>
        <end position="38"/>
    </location>
</feature>
<dbReference type="Proteomes" id="UP000019666">
    <property type="component" value="Unassembled WGS sequence"/>
</dbReference>
<feature type="transmembrane region" description="Helical" evidence="1">
    <location>
        <begin position="237"/>
        <end position="257"/>
    </location>
</feature>
<organism evidence="2 3">
    <name type="scientific">Rubellimicrobium mesophilum DSM 19309</name>
    <dbReference type="NCBI Taxonomy" id="442562"/>
    <lineage>
        <taxon>Bacteria</taxon>
        <taxon>Pseudomonadati</taxon>
        <taxon>Pseudomonadota</taxon>
        <taxon>Alphaproteobacteria</taxon>
        <taxon>Rhodobacterales</taxon>
        <taxon>Roseobacteraceae</taxon>
        <taxon>Rubellimicrobium</taxon>
    </lineage>
</organism>
<feature type="transmembrane region" description="Helical" evidence="1">
    <location>
        <begin position="96"/>
        <end position="117"/>
    </location>
</feature>
<evidence type="ECO:0000313" key="3">
    <source>
        <dbReference type="Proteomes" id="UP000019666"/>
    </source>
</evidence>
<feature type="transmembrane region" description="Helical" evidence="1">
    <location>
        <begin position="178"/>
        <end position="195"/>
    </location>
</feature>
<comment type="caution">
    <text evidence="2">The sequence shown here is derived from an EMBL/GenBank/DDBJ whole genome shotgun (WGS) entry which is preliminary data.</text>
</comment>
<dbReference type="EMBL" id="AOSK01000016">
    <property type="protein sequence ID" value="EYD78088.1"/>
    <property type="molecule type" value="Genomic_DNA"/>
</dbReference>
<feature type="transmembrane region" description="Helical" evidence="1">
    <location>
        <begin position="293"/>
        <end position="309"/>
    </location>
</feature>
<dbReference type="PANTHER" id="PTHR38592:SF3">
    <property type="entry name" value="BLL4819 PROTEIN"/>
    <property type="match status" value="1"/>
</dbReference>
<keyword evidence="3" id="KW-1185">Reference proteome</keyword>
<name>A0A017HVD4_9RHOB</name>
<keyword evidence="1" id="KW-1133">Transmembrane helix</keyword>
<dbReference type="PATRIC" id="fig|442562.3.peg.323"/>
<reference evidence="2 3" key="1">
    <citation type="submission" date="2013-02" db="EMBL/GenBank/DDBJ databases">
        <authorList>
            <person name="Fiebig A."/>
            <person name="Goeker M."/>
            <person name="Klenk H.-P.P."/>
        </authorList>
    </citation>
    <scope>NUCLEOTIDE SEQUENCE [LARGE SCALE GENOMIC DNA]</scope>
    <source>
        <strain evidence="2 3">DSM 19309</strain>
    </source>
</reference>
<feature type="transmembrane region" description="Helical" evidence="1">
    <location>
        <begin position="207"/>
        <end position="225"/>
    </location>
</feature>
<accession>A0A017HVD4</accession>
<proteinExistence type="predicted"/>
<dbReference type="STRING" id="442562.Rumeso_00324"/>